<dbReference type="InterPro" id="IPR026870">
    <property type="entry name" value="Zinc_ribbon_dom"/>
</dbReference>
<organism evidence="3 4">
    <name type="scientific">Falsibacillus albus</name>
    <dbReference type="NCBI Taxonomy" id="2478915"/>
    <lineage>
        <taxon>Bacteria</taxon>
        <taxon>Bacillati</taxon>
        <taxon>Bacillota</taxon>
        <taxon>Bacilli</taxon>
        <taxon>Bacillales</taxon>
        <taxon>Bacillaceae</taxon>
        <taxon>Falsibacillus</taxon>
    </lineage>
</organism>
<evidence type="ECO:0000313" key="3">
    <source>
        <dbReference type="EMBL" id="RLQ94910.1"/>
    </source>
</evidence>
<comment type="caution">
    <text evidence="3">The sequence shown here is derived from an EMBL/GenBank/DDBJ whole genome shotgun (WGS) entry which is preliminary data.</text>
</comment>
<dbReference type="Proteomes" id="UP000276770">
    <property type="component" value="Unassembled WGS sequence"/>
</dbReference>
<sequence>MIKLSYKNFRGIMVYCSNCGKKNEENSKFCFACGAKLANPEKPIGGLEGDVSAPDNDLLDRSKQHAAGVSDVSAAPDEGTKKEEITRKLVGKNYSYYDAKWNKPKKNTFNAAAFFLSVFWLGYRKQYKMLLIITGIFLASDFLLYLFNYQYQSAFSDPVDRGISIAVSIALGWSGNTLYKRYIDKKASKLLAAQYRPEEFERRIKKQGGTSWLGVGFTAIILVIYSILSSLLFPTNLDYIDSVKNGSFYNYPNVTIEQGFEDYFTDADWEYVSKDSPYDVVRFTGTSTHNGQDFDVTVDFIFNDDNEFTIQKIIVNGKEFTSDQDVNQFLDEVF</sequence>
<keyword evidence="1" id="KW-0812">Transmembrane</keyword>
<dbReference type="InterPro" id="IPR024399">
    <property type="entry name" value="DUF2628"/>
</dbReference>
<dbReference type="Pfam" id="PF10947">
    <property type="entry name" value="DUF2628"/>
    <property type="match status" value="1"/>
</dbReference>
<accession>A0A3L7JWK7</accession>
<keyword evidence="1" id="KW-1133">Transmembrane helix</keyword>
<feature type="transmembrane region" description="Helical" evidence="1">
    <location>
        <begin position="212"/>
        <end position="233"/>
    </location>
</feature>
<feature type="domain" description="Zinc-ribbon" evidence="2">
    <location>
        <begin position="15"/>
        <end position="37"/>
    </location>
</feature>
<feature type="transmembrane region" description="Helical" evidence="1">
    <location>
        <begin position="129"/>
        <end position="147"/>
    </location>
</feature>
<evidence type="ECO:0000259" key="2">
    <source>
        <dbReference type="Pfam" id="PF13240"/>
    </source>
</evidence>
<gene>
    <name evidence="3" type="ORF">D9X91_12645</name>
</gene>
<dbReference type="Pfam" id="PF13240">
    <property type="entry name" value="Zn_Ribbon_1"/>
    <property type="match status" value="1"/>
</dbReference>
<proteinExistence type="predicted"/>
<name>A0A3L7JWK7_9BACI</name>
<dbReference type="EMBL" id="RCVZ01000008">
    <property type="protein sequence ID" value="RLQ94910.1"/>
    <property type="molecule type" value="Genomic_DNA"/>
</dbReference>
<evidence type="ECO:0000313" key="4">
    <source>
        <dbReference type="Proteomes" id="UP000276770"/>
    </source>
</evidence>
<dbReference type="AlphaFoldDB" id="A0A3L7JWK7"/>
<reference evidence="3 4" key="1">
    <citation type="submission" date="2018-10" db="EMBL/GenBank/DDBJ databases">
        <title>Falsibacillus sp. genome draft.</title>
        <authorList>
            <person name="Shi S."/>
        </authorList>
    </citation>
    <scope>NUCLEOTIDE SEQUENCE [LARGE SCALE GENOMIC DNA]</scope>
    <source>
        <strain evidence="3 4">GY 10110</strain>
    </source>
</reference>
<protein>
    <submittedName>
        <fullName evidence="3">DUF2628 domain-containing protein</fullName>
    </submittedName>
</protein>
<evidence type="ECO:0000256" key="1">
    <source>
        <dbReference type="SAM" id="Phobius"/>
    </source>
</evidence>
<keyword evidence="4" id="KW-1185">Reference proteome</keyword>
<keyword evidence="1" id="KW-0472">Membrane</keyword>